<dbReference type="InterPro" id="IPR029063">
    <property type="entry name" value="SAM-dependent_MTases_sf"/>
</dbReference>
<evidence type="ECO:0000256" key="8">
    <source>
        <dbReference type="SAM" id="SignalP"/>
    </source>
</evidence>
<dbReference type="Gene3D" id="3.40.50.150">
    <property type="entry name" value="Vaccinia Virus protein VP39"/>
    <property type="match status" value="1"/>
</dbReference>
<keyword evidence="11" id="KW-1185">Reference proteome</keyword>
<proteinExistence type="inferred from homology"/>
<dbReference type="SUPFAM" id="SSF75005">
    <property type="entry name" value="Arabinanase/levansucrase/invertase"/>
    <property type="match status" value="1"/>
</dbReference>
<evidence type="ECO:0000259" key="9">
    <source>
        <dbReference type="Pfam" id="PF08386"/>
    </source>
</evidence>
<keyword evidence="4 8" id="KW-0732">Signal</keyword>
<evidence type="ECO:0000256" key="3">
    <source>
        <dbReference type="ARBA" id="ARBA00022651"/>
    </source>
</evidence>
<accession>A0ABQ6LHS6</accession>
<keyword evidence="3" id="KW-0858">Xylan degradation</keyword>
<dbReference type="Proteomes" id="UP001165189">
    <property type="component" value="Unassembled WGS sequence"/>
</dbReference>
<dbReference type="InterPro" id="IPR013595">
    <property type="entry name" value="Pept_S33_TAP-like_C"/>
</dbReference>
<comment type="caution">
    <text evidence="10">The sequence shown here is derived from an EMBL/GenBank/DDBJ whole genome shotgun (WGS) entry which is preliminary data.</text>
</comment>
<dbReference type="CDD" id="cd02440">
    <property type="entry name" value="AdoMet_MTases"/>
    <property type="match status" value="1"/>
</dbReference>
<dbReference type="InterPro" id="IPR006710">
    <property type="entry name" value="Glyco_hydro_43"/>
</dbReference>
<dbReference type="CDD" id="cd18831">
    <property type="entry name" value="GH43_AnAbnA-like"/>
    <property type="match status" value="1"/>
</dbReference>
<evidence type="ECO:0000256" key="1">
    <source>
        <dbReference type="ARBA" id="ARBA00004834"/>
    </source>
</evidence>
<evidence type="ECO:0000256" key="4">
    <source>
        <dbReference type="ARBA" id="ARBA00022729"/>
    </source>
</evidence>
<evidence type="ECO:0000256" key="6">
    <source>
        <dbReference type="ARBA" id="ARBA00023295"/>
    </source>
</evidence>
<dbReference type="InterPro" id="IPR023296">
    <property type="entry name" value="Glyco_hydro_beta-prop_sf"/>
</dbReference>
<dbReference type="SUPFAM" id="SSF53335">
    <property type="entry name" value="S-adenosyl-L-methionine-dependent methyltransferases"/>
    <property type="match status" value="1"/>
</dbReference>
<dbReference type="Gene3D" id="2.115.10.20">
    <property type="entry name" value="Glycosyl hydrolase domain, family 43"/>
    <property type="match status" value="1"/>
</dbReference>
<dbReference type="InterPro" id="IPR050727">
    <property type="entry name" value="GH43_arabinanases"/>
</dbReference>
<dbReference type="EMBL" id="BSYB01000089">
    <property type="protein sequence ID" value="GMG54477.1"/>
    <property type="molecule type" value="Genomic_DNA"/>
</dbReference>
<evidence type="ECO:0000313" key="10">
    <source>
        <dbReference type="EMBL" id="GMG54477.1"/>
    </source>
</evidence>
<dbReference type="Pfam" id="PF04616">
    <property type="entry name" value="Glyco_hydro_43"/>
    <property type="match status" value="1"/>
</dbReference>
<keyword evidence="3" id="KW-0119">Carbohydrate metabolism</keyword>
<reference evidence="10" key="1">
    <citation type="submission" date="2023-04" db="EMBL/GenBank/DDBJ databases">
        <title>Aspergillus oryzae var. brunneus NBRC 4377.</title>
        <authorList>
            <person name="Ichikawa N."/>
            <person name="Sato H."/>
            <person name="Tonouchi N."/>
        </authorList>
    </citation>
    <scope>NUCLEOTIDE SEQUENCE</scope>
    <source>
        <strain evidence="10">NBRC 4377</strain>
    </source>
</reference>
<feature type="chain" id="PRO_5047401414" evidence="8">
    <location>
        <begin position="18"/>
        <end position="1100"/>
    </location>
</feature>
<evidence type="ECO:0000256" key="2">
    <source>
        <dbReference type="ARBA" id="ARBA00009865"/>
    </source>
</evidence>
<comment type="function">
    <text evidence="7">Endo-1,5-alpha-L-arabinanase involved in degradation of pectin. Its preferred substrate is linear 1,5-alpha-L-arabinan.</text>
</comment>
<sequence>MLSFLAALSLPLALVNAYANPGTCNGNCWAHDPGLWKHDDGRYFLFSTGNGIHISSAPSLQGPWTEVGYALPDGSSINHDGNKNLWGDDGKYYMYYSVSTLGSQNSVIGVASSTTMEPGSWTDHGSTGLSSDGSQGYNTIDANWIKIGDQQVLNFGSYWQGLYQIDLAGPLKIGTAAPVNIAYNATGQHAIEASFLYQQNGFYYLFFSSGKANGYDTSFPAQGEEYRINVCRSSTGRGDFVSGFGSFVFSSTLVGSNSDCYRSIKMECPASKVGVLLCSQATIMSTALVDSKVPIDRSDKEKRRFPAFGEKTWPEKPSPQHHVFSRSHLTTTMADYEDTIEVDWGLPTPDLTDDTSSEASTSLRSTVLEYEYRHGRRYHSTHAGNYHFPNDEVEQERLDMVHHIYYRLLHNRLFLAPIDLAGKRILDIGTGTGVWAMHLGDEYPTAEAIVGNDISPIQPQWVPPNVKFYIDDVERDWVEGQKYDLIHCRYMAGSIKDWPRLIRQCFRHLKPGGYLELQESINTLYSEDDSLPPDCDTVKMMDALKEGCLRIGQTMDPAPHMHDWVVDAGFTIIDERKFKLPLGNWPKDKRLKECGSFNRVNFVEGVDAFTASILPDILGWRKEEVTVLNAAVRREVMANTMHALFDFLVIVAQKPMIPDYARFGGIERWNLGKHAIPDWDRHCPHQFSRSIHSASSHPSFTFHVSVAPHFRFRSRVRIDRQLDKHPPLGLAVYFAGRPIVCSRTGNTILFSCYATDEERAAAKTLYPELAGNASDVALGYNNVSSGVFADTCYATQNNTGQFMTSAFAARDYMRVLDALGGDGLFRYWGEAIRTIELLCAQPADRGLCLVETLILISCRDLQMLVDTDKVLTGFCEECVATPDKCPLAQGRSAAEIEEAIYELIDHVKFNPLLLPVAGTPVLVDYTTFKTQIFSVLYSPTGWDDFSTFLDNIMTGKLEEAGEYFAKISSGPPSLDAEAQFGIKCSDSYRTDNSEEEVLELIKQRHELSRIGGDVSDFVLTRCVEWKIKPKERYTGDFQATTKNPLLIIGNTADPVTPLAAARNVSAGFANSVVLEHGSYGVSFIRFCLIDTQPLTVSFLD</sequence>
<feature type="signal peptide" evidence="8">
    <location>
        <begin position="1"/>
        <end position="17"/>
    </location>
</feature>
<keyword evidence="3" id="KW-0624">Polysaccharide degradation</keyword>
<keyword evidence="5" id="KW-0378">Hydrolase</keyword>
<organism evidence="10 11">
    <name type="scientific">Aspergillus oryzae var. brunneus</name>
    <dbReference type="NCBI Taxonomy" id="332754"/>
    <lineage>
        <taxon>Eukaryota</taxon>
        <taxon>Fungi</taxon>
        <taxon>Dikarya</taxon>
        <taxon>Ascomycota</taxon>
        <taxon>Pezizomycotina</taxon>
        <taxon>Eurotiomycetes</taxon>
        <taxon>Eurotiomycetidae</taxon>
        <taxon>Eurotiales</taxon>
        <taxon>Aspergillaceae</taxon>
        <taxon>Aspergillus</taxon>
        <taxon>Aspergillus subgen. Circumdati</taxon>
    </lineage>
</organism>
<dbReference type="Pfam" id="PF13489">
    <property type="entry name" value="Methyltransf_23"/>
    <property type="match status" value="1"/>
</dbReference>
<comment type="similarity">
    <text evidence="2">Belongs to the glycosyl hydrolase 43 family.</text>
</comment>
<evidence type="ECO:0000313" key="11">
    <source>
        <dbReference type="Proteomes" id="UP001165189"/>
    </source>
</evidence>
<dbReference type="PANTHER" id="PTHR43301:SF7">
    <property type="entry name" value="ARABINAN ENDO-1,5-ALPHA-L-ARABINOSIDASE C"/>
    <property type="match status" value="1"/>
</dbReference>
<evidence type="ECO:0000256" key="5">
    <source>
        <dbReference type="ARBA" id="ARBA00022801"/>
    </source>
</evidence>
<dbReference type="PANTHER" id="PTHR43301">
    <property type="entry name" value="ARABINAN ENDO-1,5-ALPHA-L-ARABINOSIDASE"/>
    <property type="match status" value="1"/>
</dbReference>
<name>A0ABQ6LHS6_ASPOZ</name>
<comment type="pathway">
    <text evidence="1">Glycan metabolism; L-arabinan degradation.</text>
</comment>
<protein>
    <submittedName>
        <fullName evidence="10">Unnamed protein product</fullName>
    </submittedName>
</protein>
<dbReference type="Pfam" id="PF08386">
    <property type="entry name" value="Abhydrolase_4"/>
    <property type="match status" value="1"/>
</dbReference>
<gene>
    <name evidence="10" type="ORF">Aory05_001273300</name>
</gene>
<keyword evidence="6" id="KW-0326">Glycosidase</keyword>
<feature type="domain" description="Peptidase S33 tripeptidyl aminopeptidase-like C-terminal" evidence="9">
    <location>
        <begin position="1020"/>
        <end position="1078"/>
    </location>
</feature>
<evidence type="ECO:0000256" key="7">
    <source>
        <dbReference type="ARBA" id="ARBA00025221"/>
    </source>
</evidence>